<dbReference type="PANTHER" id="PTHR23427:SF2">
    <property type="entry name" value="SURFEIT LOCUS PROTEIN 1"/>
    <property type="match status" value="1"/>
</dbReference>
<keyword evidence="3 6" id="KW-0812">Transmembrane</keyword>
<evidence type="ECO:0000256" key="6">
    <source>
        <dbReference type="RuleBase" id="RU363076"/>
    </source>
</evidence>
<protein>
    <recommendedName>
        <fullName evidence="6">SURF1-like protein</fullName>
    </recommendedName>
</protein>
<comment type="subcellular location">
    <subcellularLocation>
        <location evidence="6">Cell membrane</location>
        <topology evidence="6">Multi-pass membrane protein</topology>
    </subcellularLocation>
    <subcellularLocation>
        <location evidence="1">Membrane</location>
    </subcellularLocation>
</comment>
<dbReference type="InterPro" id="IPR045214">
    <property type="entry name" value="Surf1/Surf4"/>
</dbReference>
<keyword evidence="8" id="KW-1185">Reference proteome</keyword>
<dbReference type="EMBL" id="FNQO01000002">
    <property type="protein sequence ID" value="SEA18914.1"/>
    <property type="molecule type" value="Genomic_DNA"/>
</dbReference>
<dbReference type="RefSeq" id="WP_091388155.1">
    <property type="nucleotide sequence ID" value="NZ_FNQO01000002.1"/>
</dbReference>
<evidence type="ECO:0000256" key="4">
    <source>
        <dbReference type="ARBA" id="ARBA00022989"/>
    </source>
</evidence>
<gene>
    <name evidence="7" type="ORF">SAMN05216562_2203</name>
</gene>
<dbReference type="PANTHER" id="PTHR23427">
    <property type="entry name" value="SURFEIT LOCUS PROTEIN"/>
    <property type="match status" value="1"/>
</dbReference>
<feature type="transmembrane region" description="Helical" evidence="6">
    <location>
        <begin position="27"/>
        <end position="46"/>
    </location>
</feature>
<dbReference type="GO" id="GO:0005886">
    <property type="term" value="C:plasma membrane"/>
    <property type="evidence" value="ECO:0007669"/>
    <property type="project" value="UniProtKB-SubCell"/>
</dbReference>
<sequence>MQAKIGMTVHTPSVQAKNASVALIRNWPLTILSGLLLPLLISLGVWQLQRGAEKAMLTAALDARLAMQPQNPAELQHLQAYTPVRLLGYYTGEYHLHDNRTRDGRVGYEVLQVFVAANQRWLVNRGWLAAPAQRNQLPEVSWPMAAKVITGFLYPVATVAEEAAPITGTRIQQLDSVFTGSLELERPEWSIRLSADSDTALVTDWQLINSPPQRHRAYAVQWFAMAIALIVLWLCAATRLPQLLRKQ</sequence>
<accession>A0A1H3Z672</accession>
<dbReference type="CDD" id="cd06662">
    <property type="entry name" value="SURF1"/>
    <property type="match status" value="1"/>
</dbReference>
<dbReference type="STRING" id="658218.SAMN05216562_2203"/>
<evidence type="ECO:0000313" key="7">
    <source>
        <dbReference type="EMBL" id="SEA18914.1"/>
    </source>
</evidence>
<reference evidence="8" key="1">
    <citation type="submission" date="2016-10" db="EMBL/GenBank/DDBJ databases">
        <authorList>
            <person name="Varghese N."/>
            <person name="Submissions S."/>
        </authorList>
    </citation>
    <scope>NUCLEOTIDE SEQUENCE [LARGE SCALE GENOMIC DNA]</scope>
    <source>
        <strain evidence="8">CGMCC 1.10657</strain>
    </source>
</reference>
<keyword evidence="6" id="KW-1003">Cell membrane</keyword>
<evidence type="ECO:0000256" key="1">
    <source>
        <dbReference type="ARBA" id="ARBA00004370"/>
    </source>
</evidence>
<comment type="similarity">
    <text evidence="2 6">Belongs to the SURF1 family.</text>
</comment>
<dbReference type="InterPro" id="IPR002994">
    <property type="entry name" value="Surf1/Shy1"/>
</dbReference>
<dbReference type="Pfam" id="PF02104">
    <property type="entry name" value="SURF1"/>
    <property type="match status" value="1"/>
</dbReference>
<dbReference type="Proteomes" id="UP000198658">
    <property type="component" value="Unassembled WGS sequence"/>
</dbReference>
<keyword evidence="5 6" id="KW-0472">Membrane</keyword>
<evidence type="ECO:0000313" key="8">
    <source>
        <dbReference type="Proteomes" id="UP000198658"/>
    </source>
</evidence>
<proteinExistence type="inferred from homology"/>
<evidence type="ECO:0000256" key="2">
    <source>
        <dbReference type="ARBA" id="ARBA00007165"/>
    </source>
</evidence>
<organism evidence="7 8">
    <name type="scientific">Microbulbifer marinus</name>
    <dbReference type="NCBI Taxonomy" id="658218"/>
    <lineage>
        <taxon>Bacteria</taxon>
        <taxon>Pseudomonadati</taxon>
        <taxon>Pseudomonadota</taxon>
        <taxon>Gammaproteobacteria</taxon>
        <taxon>Cellvibrionales</taxon>
        <taxon>Microbulbiferaceae</taxon>
        <taxon>Microbulbifer</taxon>
    </lineage>
</organism>
<dbReference type="AlphaFoldDB" id="A0A1H3Z672"/>
<dbReference type="PROSITE" id="PS50895">
    <property type="entry name" value="SURF1"/>
    <property type="match status" value="1"/>
</dbReference>
<dbReference type="OrthoDB" id="9789940at2"/>
<evidence type="ECO:0000256" key="3">
    <source>
        <dbReference type="ARBA" id="ARBA00022692"/>
    </source>
</evidence>
<name>A0A1H3Z672_9GAMM</name>
<evidence type="ECO:0000256" key="5">
    <source>
        <dbReference type="ARBA" id="ARBA00023136"/>
    </source>
</evidence>
<keyword evidence="4 6" id="KW-1133">Transmembrane helix</keyword>
<feature type="transmembrane region" description="Helical" evidence="6">
    <location>
        <begin position="219"/>
        <end position="240"/>
    </location>
</feature>